<reference evidence="2" key="1">
    <citation type="journal article" date="2014" name="Int. J. Syst. Evol. Microbiol.">
        <title>Complete genome sequence of Corynebacterium casei LMG S-19264T (=DSM 44701T), isolated from a smear-ripened cheese.</title>
        <authorList>
            <consortium name="US DOE Joint Genome Institute (JGI-PGF)"/>
            <person name="Walter F."/>
            <person name="Albersmeier A."/>
            <person name="Kalinowski J."/>
            <person name="Ruckert C."/>
        </authorList>
    </citation>
    <scope>NUCLEOTIDE SEQUENCE</scope>
    <source>
        <strain evidence="2">JCM 3276</strain>
    </source>
</reference>
<accession>A0A918GRN0</accession>
<sequence>MADGAVQVLVTLRARGPAARICGALDATTTAAALAELTPLLRLPGSALELDLSEVSFCDSAGLRMLIDLQTTVTAAGRSLVIADRGAVVARVLELTGTESLFA</sequence>
<dbReference type="Proteomes" id="UP000660680">
    <property type="component" value="Unassembled WGS sequence"/>
</dbReference>
<dbReference type="EMBL" id="BMRB01000006">
    <property type="protein sequence ID" value="GGS53420.1"/>
    <property type="molecule type" value="Genomic_DNA"/>
</dbReference>
<dbReference type="PROSITE" id="PS50801">
    <property type="entry name" value="STAS"/>
    <property type="match status" value="1"/>
</dbReference>
<dbReference type="CDD" id="cd07043">
    <property type="entry name" value="STAS_anti-anti-sigma_factors"/>
    <property type="match status" value="1"/>
</dbReference>
<feature type="domain" description="STAS" evidence="1">
    <location>
        <begin position="20"/>
        <end position="103"/>
    </location>
</feature>
<reference evidence="2" key="2">
    <citation type="submission" date="2020-09" db="EMBL/GenBank/DDBJ databases">
        <authorList>
            <person name="Sun Q."/>
            <person name="Ohkuma M."/>
        </authorList>
    </citation>
    <scope>NUCLEOTIDE SEQUENCE</scope>
    <source>
        <strain evidence="2">JCM 3276</strain>
    </source>
</reference>
<dbReference type="AlphaFoldDB" id="A0A918GRN0"/>
<keyword evidence="3" id="KW-1185">Reference proteome</keyword>
<dbReference type="SUPFAM" id="SSF52091">
    <property type="entry name" value="SpoIIaa-like"/>
    <property type="match status" value="1"/>
</dbReference>
<dbReference type="Gene3D" id="3.30.750.24">
    <property type="entry name" value="STAS domain"/>
    <property type="match status" value="1"/>
</dbReference>
<protein>
    <recommendedName>
        <fullName evidence="1">STAS domain-containing protein</fullName>
    </recommendedName>
</protein>
<dbReference type="InterPro" id="IPR036513">
    <property type="entry name" value="STAS_dom_sf"/>
</dbReference>
<evidence type="ECO:0000313" key="3">
    <source>
        <dbReference type="Proteomes" id="UP000660680"/>
    </source>
</evidence>
<evidence type="ECO:0000313" key="2">
    <source>
        <dbReference type="EMBL" id="GGS53420.1"/>
    </source>
</evidence>
<gene>
    <name evidence="2" type="ORF">GCM10010171_55930</name>
</gene>
<dbReference type="InterPro" id="IPR002645">
    <property type="entry name" value="STAS_dom"/>
</dbReference>
<organism evidence="2 3">
    <name type="scientific">Actinokineospora fastidiosa</name>
    <dbReference type="NCBI Taxonomy" id="1816"/>
    <lineage>
        <taxon>Bacteria</taxon>
        <taxon>Bacillati</taxon>
        <taxon>Actinomycetota</taxon>
        <taxon>Actinomycetes</taxon>
        <taxon>Pseudonocardiales</taxon>
        <taxon>Pseudonocardiaceae</taxon>
        <taxon>Actinokineospora</taxon>
    </lineage>
</organism>
<evidence type="ECO:0000259" key="1">
    <source>
        <dbReference type="PROSITE" id="PS50801"/>
    </source>
</evidence>
<comment type="caution">
    <text evidence="2">The sequence shown here is derived from an EMBL/GenBank/DDBJ whole genome shotgun (WGS) entry which is preliminary data.</text>
</comment>
<dbReference type="InterPro" id="IPR058548">
    <property type="entry name" value="MlaB-like_STAS"/>
</dbReference>
<proteinExistence type="predicted"/>
<dbReference type="Pfam" id="PF13466">
    <property type="entry name" value="STAS_2"/>
    <property type="match status" value="1"/>
</dbReference>
<name>A0A918GRN0_9PSEU</name>
<dbReference type="RefSeq" id="WP_189213582.1">
    <property type="nucleotide sequence ID" value="NZ_BMRB01000006.1"/>
</dbReference>